<keyword evidence="5" id="KW-0637">Prenyltransferase</keyword>
<dbReference type="SUPFAM" id="SSF48439">
    <property type="entry name" value="Protein prenylyltransferase"/>
    <property type="match status" value="1"/>
</dbReference>
<proteinExistence type="inferred from homology"/>
<comment type="cofactor">
    <cofactor evidence="1">
        <name>Mg(2+)</name>
        <dbReference type="ChEBI" id="CHEBI:18420"/>
    </cofactor>
</comment>
<dbReference type="Pfam" id="PF01239">
    <property type="entry name" value="PPTA"/>
    <property type="match status" value="5"/>
</dbReference>
<evidence type="ECO:0000256" key="14">
    <source>
        <dbReference type="SAM" id="MobiDB-lite"/>
    </source>
</evidence>
<protein>
    <recommendedName>
        <fullName evidence="9">Protein farnesyltransferase/geranylgeranyltransferase type-1 subunit alpha</fullName>
        <ecNumber evidence="4">2.5.1.58</ecNumber>
        <ecNumber evidence="3">2.5.1.59</ecNumber>
    </recommendedName>
    <alternativeName>
        <fullName evidence="12">CAAX farnesyltransferase subunit alpha</fullName>
    </alternativeName>
    <alternativeName>
        <fullName evidence="11">FTase-alpha</fullName>
    </alternativeName>
    <alternativeName>
        <fullName evidence="10">Ras proteins prenyltransferase subunit alpha</fullName>
    </alternativeName>
    <alternativeName>
        <fullName evidence="13">Type I protein geranyl-geranyltransferase subunit alpha</fullName>
    </alternativeName>
</protein>
<dbReference type="EC" id="2.5.1.59" evidence="3"/>
<dbReference type="GO" id="GO:0005965">
    <property type="term" value="C:protein farnesyltransferase complex"/>
    <property type="evidence" value="ECO:0007669"/>
    <property type="project" value="TreeGrafter"/>
</dbReference>
<dbReference type="GO" id="GO:0004660">
    <property type="term" value="F:protein farnesyltransferase activity"/>
    <property type="evidence" value="ECO:0007669"/>
    <property type="project" value="UniProtKB-EC"/>
</dbReference>
<feature type="region of interest" description="Disordered" evidence="14">
    <location>
        <begin position="1"/>
        <end position="30"/>
    </location>
</feature>
<evidence type="ECO:0000256" key="13">
    <source>
        <dbReference type="ARBA" id="ARBA00043219"/>
    </source>
</evidence>
<keyword evidence="7" id="KW-0677">Repeat</keyword>
<dbReference type="GO" id="GO:0005953">
    <property type="term" value="C:CAAX-protein geranylgeranyltransferase complex"/>
    <property type="evidence" value="ECO:0007669"/>
    <property type="project" value="TreeGrafter"/>
</dbReference>
<evidence type="ECO:0000256" key="1">
    <source>
        <dbReference type="ARBA" id="ARBA00001946"/>
    </source>
</evidence>
<evidence type="ECO:0000256" key="8">
    <source>
        <dbReference type="ARBA" id="ARBA00022842"/>
    </source>
</evidence>
<evidence type="ECO:0000256" key="7">
    <source>
        <dbReference type="ARBA" id="ARBA00022737"/>
    </source>
</evidence>
<dbReference type="PANTHER" id="PTHR11129">
    <property type="entry name" value="PROTEIN FARNESYLTRANSFERASE ALPHA SUBUNIT/RAB GERANYLGERANYL TRANSFERASE ALPHA SUBUNIT"/>
    <property type="match status" value="1"/>
</dbReference>
<evidence type="ECO:0000256" key="9">
    <source>
        <dbReference type="ARBA" id="ARBA00040965"/>
    </source>
</evidence>
<dbReference type="PANTHER" id="PTHR11129:SF1">
    <property type="entry name" value="PROTEIN FARNESYLTRANSFERASE_GERANYLGERANYLTRANSFERASE TYPE-1 SUBUNIT ALPHA"/>
    <property type="match status" value="1"/>
</dbReference>
<evidence type="ECO:0000256" key="5">
    <source>
        <dbReference type="ARBA" id="ARBA00022602"/>
    </source>
</evidence>
<accession>A0AAD5TV45</accession>
<evidence type="ECO:0000256" key="2">
    <source>
        <dbReference type="ARBA" id="ARBA00006734"/>
    </source>
</evidence>
<comment type="caution">
    <text evidence="15">The sequence shown here is derived from an EMBL/GenBank/DDBJ whole genome shotgun (WGS) entry which is preliminary data.</text>
</comment>
<dbReference type="EC" id="2.5.1.58" evidence="4"/>
<evidence type="ECO:0000256" key="11">
    <source>
        <dbReference type="ARBA" id="ARBA00042436"/>
    </source>
</evidence>
<evidence type="ECO:0000256" key="3">
    <source>
        <dbReference type="ARBA" id="ARBA00012700"/>
    </source>
</evidence>
<sequence length="303" mass="34596">MSSNGDNEEPLYGERPEWADVKPVPQDDGPNPLVPIAYPADYADAMSYFRAILATSERSERVLELTATVIGLNPGHYTAWKYRQDTVLALSSNLHAELEFVENMAEENPKCYQIWHYRQAIVDRLGDASREVSFVNRMLAIDSKNYHAWGYRQWVVKKYGLWDGELRDVDRLLEADVRNNSVWNQRFWVMENGPEAFSAQKMDEEIAYAAQRIAQAPRNESPWTYIRGIVRLAGKTLAKVPAINDLCTSFEAQDMIVPHALAMQLDMACERKDVSTTKTICDQLAEHDPIRAKYWAYRATAAA</sequence>
<reference evidence="15" key="1">
    <citation type="submission" date="2020-05" db="EMBL/GenBank/DDBJ databases">
        <title>Phylogenomic resolution of chytrid fungi.</title>
        <authorList>
            <person name="Stajich J.E."/>
            <person name="Amses K."/>
            <person name="Simmons R."/>
            <person name="Seto K."/>
            <person name="Myers J."/>
            <person name="Bonds A."/>
            <person name="Quandt C.A."/>
            <person name="Barry K."/>
            <person name="Liu P."/>
            <person name="Grigoriev I."/>
            <person name="Longcore J.E."/>
            <person name="James T.Y."/>
        </authorList>
    </citation>
    <scope>NUCLEOTIDE SEQUENCE</scope>
    <source>
        <strain evidence="15">JEL0379</strain>
    </source>
</reference>
<evidence type="ECO:0000313" key="15">
    <source>
        <dbReference type="EMBL" id="KAJ3185599.1"/>
    </source>
</evidence>
<evidence type="ECO:0000256" key="6">
    <source>
        <dbReference type="ARBA" id="ARBA00022679"/>
    </source>
</evidence>
<dbReference type="AlphaFoldDB" id="A0AAD5TV45"/>
<evidence type="ECO:0000256" key="10">
    <source>
        <dbReference type="ARBA" id="ARBA00041392"/>
    </source>
</evidence>
<comment type="similarity">
    <text evidence="2">Belongs to the protein prenyltransferase subunit alpha family.</text>
</comment>
<dbReference type="Proteomes" id="UP001212152">
    <property type="component" value="Unassembled WGS sequence"/>
</dbReference>
<evidence type="ECO:0000256" key="12">
    <source>
        <dbReference type="ARBA" id="ARBA00043086"/>
    </source>
</evidence>
<keyword evidence="8" id="KW-0460">Magnesium</keyword>
<dbReference type="Gene3D" id="1.25.40.120">
    <property type="entry name" value="Protein prenylyltransferase"/>
    <property type="match status" value="1"/>
</dbReference>
<dbReference type="GO" id="GO:0004662">
    <property type="term" value="F:CAAX-protein geranylgeranyltransferase activity"/>
    <property type="evidence" value="ECO:0007669"/>
    <property type="project" value="UniProtKB-EC"/>
</dbReference>
<dbReference type="PROSITE" id="PS51147">
    <property type="entry name" value="PFTA"/>
    <property type="match status" value="5"/>
</dbReference>
<name>A0AAD5TV45_9FUNG</name>
<gene>
    <name evidence="15" type="ORF">HDU87_000222</name>
</gene>
<keyword evidence="16" id="KW-1185">Reference proteome</keyword>
<dbReference type="InterPro" id="IPR002088">
    <property type="entry name" value="Prenyl_trans_a"/>
</dbReference>
<keyword evidence="6" id="KW-0808">Transferase</keyword>
<feature type="compositionally biased region" description="Acidic residues" evidence="14">
    <location>
        <begin position="1"/>
        <end position="11"/>
    </location>
</feature>
<organism evidence="15 16">
    <name type="scientific">Geranomyces variabilis</name>
    <dbReference type="NCBI Taxonomy" id="109894"/>
    <lineage>
        <taxon>Eukaryota</taxon>
        <taxon>Fungi</taxon>
        <taxon>Fungi incertae sedis</taxon>
        <taxon>Chytridiomycota</taxon>
        <taxon>Chytridiomycota incertae sedis</taxon>
        <taxon>Chytridiomycetes</taxon>
        <taxon>Spizellomycetales</taxon>
        <taxon>Powellomycetaceae</taxon>
        <taxon>Geranomyces</taxon>
    </lineage>
</organism>
<dbReference type="EMBL" id="JADGJQ010000001">
    <property type="protein sequence ID" value="KAJ3185599.1"/>
    <property type="molecule type" value="Genomic_DNA"/>
</dbReference>
<evidence type="ECO:0000256" key="4">
    <source>
        <dbReference type="ARBA" id="ARBA00012702"/>
    </source>
</evidence>
<evidence type="ECO:0000313" key="16">
    <source>
        <dbReference type="Proteomes" id="UP001212152"/>
    </source>
</evidence>